<dbReference type="Pfam" id="PF05199">
    <property type="entry name" value="GMC_oxred_C"/>
    <property type="match status" value="1"/>
</dbReference>
<sequence>MFCSQTYNDTECPKITPGSASSTFTAALKYFAGEQCNVYSDVHPKSEVNDHEEFDFIIVGAGTAGCVVARRLVDQNFNVLLLEAGSDPPVEAKYSTVNNGRTSQALINGNTYWPRGKMLGGSHQLNMMFYYKGAAHDYKSWEELGNNEWSEQNIKKFFKKAERLQSQKLLNNNEIKKFYGLDGLQVINTVNFTYDHIIDKVLESFQEIGIENKEDINTANLSGSSRSTVTAADGTRKTTYAMYVEPIISRKNFKLISQSYVTKILINDMKANGVAVNIDGKNMTFNAKLEVILSAGSINTPHLLMLSGVGDKKHLESKNIKCNVDLPAVGQNLQDHAAVGIPIMLDLPPGTSERDTNFDVIKYLYNRTGYLAQLSVTDIGAFYSHNKHLSYPEFQNVLSIVNNPSRLSFLSYKDVMMKSLIQQAQNRSTYVFEVVLLHPYSRGSITLNSSNPYDYPIIDANYFGEARDLKLITQGIKILTKIIKTDYFKSNNAFLPRLKWPDCDKFKLDSANYWKCIANNTVTTIYHPVGTSSMGPDPKKFVVDQRLRVHQINNLRIIDASIMPNITSCNTNGPTIMMAERGSDFIIKDHLKYKN</sequence>
<dbReference type="PIRSF" id="PIRSF000137">
    <property type="entry name" value="Alcohol_oxidase"/>
    <property type="match status" value="1"/>
</dbReference>
<gene>
    <name evidence="7" type="ORF">LSINAPIS_LOCUS14256</name>
</gene>
<evidence type="ECO:0000256" key="4">
    <source>
        <dbReference type="ARBA" id="ARBA00022827"/>
    </source>
</evidence>
<dbReference type="InterPro" id="IPR012132">
    <property type="entry name" value="GMC_OxRdtase"/>
</dbReference>
<dbReference type="EMBL" id="FZQP02006870">
    <property type="protein sequence ID" value="VVD04518.1"/>
    <property type="molecule type" value="Genomic_DNA"/>
</dbReference>
<accession>A0A5E4R5I7</accession>
<evidence type="ECO:0000256" key="1">
    <source>
        <dbReference type="ARBA" id="ARBA00001974"/>
    </source>
</evidence>
<proteinExistence type="inferred from homology"/>
<feature type="domain" description="Glucose-methanol-choline oxidoreductase N-terminal" evidence="6">
    <location>
        <begin position="296"/>
        <end position="310"/>
    </location>
</feature>
<keyword evidence="4 5" id="KW-0274">FAD</keyword>
<evidence type="ECO:0000256" key="2">
    <source>
        <dbReference type="ARBA" id="ARBA00010790"/>
    </source>
</evidence>
<reference evidence="7 8" key="1">
    <citation type="submission" date="2017-07" db="EMBL/GenBank/DDBJ databases">
        <authorList>
            <person name="Talla V."/>
            <person name="Backstrom N."/>
        </authorList>
    </citation>
    <scope>NUCLEOTIDE SEQUENCE [LARGE SCALE GENOMIC DNA]</scope>
</reference>
<dbReference type="Pfam" id="PF00732">
    <property type="entry name" value="GMC_oxred_N"/>
    <property type="match status" value="1"/>
</dbReference>
<comment type="similarity">
    <text evidence="2">Belongs to the GMC oxidoreductase family.</text>
</comment>
<dbReference type="GO" id="GO:0016614">
    <property type="term" value="F:oxidoreductase activity, acting on CH-OH group of donors"/>
    <property type="evidence" value="ECO:0007669"/>
    <property type="project" value="InterPro"/>
</dbReference>
<keyword evidence="8" id="KW-1185">Reference proteome</keyword>
<keyword evidence="3" id="KW-0285">Flavoprotein</keyword>
<dbReference type="Proteomes" id="UP000324832">
    <property type="component" value="Unassembled WGS sequence"/>
</dbReference>
<dbReference type="PROSITE" id="PS00624">
    <property type="entry name" value="GMC_OXRED_2"/>
    <property type="match status" value="1"/>
</dbReference>
<dbReference type="SUPFAM" id="SSF54373">
    <property type="entry name" value="FAD-linked reductases, C-terminal domain"/>
    <property type="match status" value="1"/>
</dbReference>
<feature type="binding site" evidence="5">
    <location>
        <position position="261"/>
    </location>
    <ligand>
        <name>FAD</name>
        <dbReference type="ChEBI" id="CHEBI:57692"/>
    </ligand>
</feature>
<dbReference type="Gene3D" id="3.50.50.60">
    <property type="entry name" value="FAD/NAD(P)-binding domain"/>
    <property type="match status" value="1"/>
</dbReference>
<comment type="cofactor">
    <cofactor evidence="1 5">
        <name>FAD</name>
        <dbReference type="ChEBI" id="CHEBI:57692"/>
    </cofactor>
</comment>
<evidence type="ECO:0000256" key="3">
    <source>
        <dbReference type="ARBA" id="ARBA00022630"/>
    </source>
</evidence>
<evidence type="ECO:0000313" key="8">
    <source>
        <dbReference type="Proteomes" id="UP000324832"/>
    </source>
</evidence>
<organism evidence="7 8">
    <name type="scientific">Leptidea sinapis</name>
    <dbReference type="NCBI Taxonomy" id="189913"/>
    <lineage>
        <taxon>Eukaryota</taxon>
        <taxon>Metazoa</taxon>
        <taxon>Ecdysozoa</taxon>
        <taxon>Arthropoda</taxon>
        <taxon>Hexapoda</taxon>
        <taxon>Insecta</taxon>
        <taxon>Pterygota</taxon>
        <taxon>Neoptera</taxon>
        <taxon>Endopterygota</taxon>
        <taxon>Lepidoptera</taxon>
        <taxon>Glossata</taxon>
        <taxon>Ditrysia</taxon>
        <taxon>Papilionoidea</taxon>
        <taxon>Pieridae</taxon>
        <taxon>Dismorphiinae</taxon>
        <taxon>Leptidea</taxon>
    </lineage>
</organism>
<dbReference type="PANTHER" id="PTHR11552:SF147">
    <property type="entry name" value="CHOLINE DEHYDROGENASE, MITOCHONDRIAL"/>
    <property type="match status" value="1"/>
</dbReference>
<evidence type="ECO:0000313" key="7">
    <source>
        <dbReference type="EMBL" id="VVD04518.1"/>
    </source>
</evidence>
<dbReference type="PANTHER" id="PTHR11552">
    <property type="entry name" value="GLUCOSE-METHANOL-CHOLINE GMC OXIDOREDUCTASE"/>
    <property type="match status" value="1"/>
</dbReference>
<name>A0A5E4R5I7_9NEOP</name>
<dbReference type="AlphaFoldDB" id="A0A5E4R5I7"/>
<protein>
    <recommendedName>
        <fullName evidence="6">Glucose-methanol-choline oxidoreductase N-terminal domain-containing protein</fullName>
    </recommendedName>
</protein>
<dbReference type="InterPro" id="IPR000172">
    <property type="entry name" value="GMC_OxRdtase_N"/>
</dbReference>
<dbReference type="InterPro" id="IPR007867">
    <property type="entry name" value="GMC_OxRtase_C"/>
</dbReference>
<dbReference type="SUPFAM" id="SSF51905">
    <property type="entry name" value="FAD/NAD(P)-binding domain"/>
    <property type="match status" value="1"/>
</dbReference>
<dbReference type="Gene3D" id="3.30.560.10">
    <property type="entry name" value="Glucose Oxidase, domain 3"/>
    <property type="match status" value="1"/>
</dbReference>
<evidence type="ECO:0000256" key="5">
    <source>
        <dbReference type="PIRSR" id="PIRSR000137-2"/>
    </source>
</evidence>
<dbReference type="GO" id="GO:0050660">
    <property type="term" value="F:flavin adenine dinucleotide binding"/>
    <property type="evidence" value="ECO:0007669"/>
    <property type="project" value="InterPro"/>
</dbReference>
<evidence type="ECO:0000259" key="6">
    <source>
        <dbReference type="PROSITE" id="PS00624"/>
    </source>
</evidence>
<dbReference type="InterPro" id="IPR036188">
    <property type="entry name" value="FAD/NAD-bd_sf"/>
</dbReference>